<dbReference type="InterPro" id="IPR011990">
    <property type="entry name" value="TPR-like_helical_dom_sf"/>
</dbReference>
<keyword evidence="1" id="KW-0677">Repeat</keyword>
<dbReference type="Pfam" id="PF01535">
    <property type="entry name" value="PPR"/>
    <property type="match status" value="2"/>
</dbReference>
<dbReference type="InterPro" id="IPR002885">
    <property type="entry name" value="PPR_rpt"/>
</dbReference>
<dbReference type="Gene3D" id="1.25.40.10">
    <property type="entry name" value="Tetratricopeptide repeat domain"/>
    <property type="match status" value="1"/>
</dbReference>
<dbReference type="GO" id="GO:0009451">
    <property type="term" value="P:RNA modification"/>
    <property type="evidence" value="ECO:0007669"/>
    <property type="project" value="UniProtKB-ARBA"/>
</dbReference>
<dbReference type="FunFam" id="1.25.40.10:FF:000381">
    <property type="entry name" value="Pentatricopeptide repeat-containing protein"/>
    <property type="match status" value="1"/>
</dbReference>
<sequence length="186" mass="21288">MTYRTLTKHLHKDSNTLAHIFQTYAQLKLISKGKQLHAQLITSGYRSSIYLTNHLLSMYGRCGQLVYAHNLFDKMPQRNLVSWTAMIFGFSQNSEYLKAITTFCMMWVSSESPNQFAFSSVIQACSFLESVQVGKQIHCLALKVGFSHELFVGSNLADMYSKCGLMVEACMVLRRCHPRMKYYGIQ</sequence>
<proteinExistence type="predicted"/>
<dbReference type="Proteomes" id="UP000326396">
    <property type="component" value="Linkage Group LG17"/>
</dbReference>
<evidence type="ECO:0000313" key="4">
    <source>
        <dbReference type="Proteomes" id="UP000326396"/>
    </source>
</evidence>
<evidence type="ECO:0000313" key="3">
    <source>
        <dbReference type="EMBL" id="KAD5317575.1"/>
    </source>
</evidence>
<dbReference type="PANTHER" id="PTHR47928:SF207">
    <property type="entry name" value="PENTATRICOPEPTIDE REPEAT-CONTAINING PROTEIN"/>
    <property type="match status" value="1"/>
</dbReference>
<feature type="repeat" description="PPR" evidence="2">
    <location>
        <begin position="48"/>
        <end position="82"/>
    </location>
</feature>
<evidence type="ECO:0000256" key="1">
    <source>
        <dbReference type="ARBA" id="ARBA00022737"/>
    </source>
</evidence>
<dbReference type="AlphaFoldDB" id="A0A5N6NUC5"/>
<dbReference type="PANTHER" id="PTHR47928">
    <property type="entry name" value="REPEAT-CONTAINING PROTEIN, PUTATIVE-RELATED"/>
    <property type="match status" value="1"/>
</dbReference>
<accession>A0A5N6NUC5</accession>
<dbReference type="OrthoDB" id="9990610at2759"/>
<evidence type="ECO:0008006" key="5">
    <source>
        <dbReference type="Google" id="ProtNLM"/>
    </source>
</evidence>
<organism evidence="3 4">
    <name type="scientific">Mikania micrantha</name>
    <name type="common">bitter vine</name>
    <dbReference type="NCBI Taxonomy" id="192012"/>
    <lineage>
        <taxon>Eukaryota</taxon>
        <taxon>Viridiplantae</taxon>
        <taxon>Streptophyta</taxon>
        <taxon>Embryophyta</taxon>
        <taxon>Tracheophyta</taxon>
        <taxon>Spermatophyta</taxon>
        <taxon>Magnoliopsida</taxon>
        <taxon>eudicotyledons</taxon>
        <taxon>Gunneridae</taxon>
        <taxon>Pentapetalae</taxon>
        <taxon>asterids</taxon>
        <taxon>campanulids</taxon>
        <taxon>Asterales</taxon>
        <taxon>Asteraceae</taxon>
        <taxon>Asteroideae</taxon>
        <taxon>Heliantheae alliance</taxon>
        <taxon>Eupatorieae</taxon>
        <taxon>Mikania</taxon>
    </lineage>
</organism>
<reference evidence="3 4" key="1">
    <citation type="submission" date="2019-05" db="EMBL/GenBank/DDBJ databases">
        <title>Mikania micrantha, genome provides insights into the molecular mechanism of rapid growth.</title>
        <authorList>
            <person name="Liu B."/>
        </authorList>
    </citation>
    <scope>NUCLEOTIDE SEQUENCE [LARGE SCALE GENOMIC DNA]</scope>
    <source>
        <strain evidence="3">NLD-2019</strain>
        <tissue evidence="3">Leaf</tissue>
    </source>
</reference>
<dbReference type="InterPro" id="IPR050421">
    <property type="entry name" value="PPR"/>
</dbReference>
<keyword evidence="4" id="KW-1185">Reference proteome</keyword>
<dbReference type="PROSITE" id="PS51375">
    <property type="entry name" value="PPR"/>
    <property type="match status" value="1"/>
</dbReference>
<name>A0A5N6NUC5_9ASTR</name>
<dbReference type="EMBL" id="SZYD01000009">
    <property type="protein sequence ID" value="KAD5317575.1"/>
    <property type="molecule type" value="Genomic_DNA"/>
</dbReference>
<dbReference type="NCBIfam" id="TIGR00756">
    <property type="entry name" value="PPR"/>
    <property type="match status" value="1"/>
</dbReference>
<evidence type="ECO:0000256" key="2">
    <source>
        <dbReference type="PROSITE-ProRule" id="PRU00708"/>
    </source>
</evidence>
<comment type="caution">
    <text evidence="3">The sequence shown here is derived from an EMBL/GenBank/DDBJ whole genome shotgun (WGS) entry which is preliminary data.</text>
</comment>
<gene>
    <name evidence="3" type="ORF">E3N88_17521</name>
</gene>
<protein>
    <recommendedName>
        <fullName evidence="5">Pentatricopeptide repeat-containing protein</fullName>
    </recommendedName>
</protein>